<sequence length="186" mass="20714">MMQTCEKTTWLFTGQRNTTETLFENGKIHQAARNKSDRLSVTANCSLVIKKVSVEDVGLYICRQFDASGRDQGSDSNVHLSVVNISEQKNSDETILICSVLTYGGCSHTVKWLNDNKDAENIKINPPQSACSASVSFPTSPHVLTSKRSEVFRCQVKPDSGDMKEFTFRISPLRDKPGENMMSCLQ</sequence>
<dbReference type="PROSITE" id="PS50835">
    <property type="entry name" value="IG_LIKE"/>
    <property type="match status" value="1"/>
</dbReference>
<dbReference type="PANTHER" id="PTHR11422">
    <property type="entry name" value="T-CELL SURFACE GLYCOPROTEIN CD4"/>
    <property type="match status" value="1"/>
</dbReference>
<dbReference type="InterPro" id="IPR036179">
    <property type="entry name" value="Ig-like_dom_sf"/>
</dbReference>
<dbReference type="Gene3D" id="2.60.40.10">
    <property type="entry name" value="Immunoglobulins"/>
    <property type="match status" value="1"/>
</dbReference>
<dbReference type="SUPFAM" id="SSF48726">
    <property type="entry name" value="Immunoglobulin"/>
    <property type="match status" value="2"/>
</dbReference>
<dbReference type="InterPro" id="IPR013106">
    <property type="entry name" value="Ig_V-set"/>
</dbReference>
<accession>A0ABV1AIA1</accession>
<evidence type="ECO:0000313" key="3">
    <source>
        <dbReference type="Proteomes" id="UP001469553"/>
    </source>
</evidence>
<gene>
    <name evidence="2" type="ORF">AMECASPLE_039662</name>
</gene>
<dbReference type="EMBL" id="JAHRIP010093386">
    <property type="protein sequence ID" value="MEQ2317133.1"/>
    <property type="molecule type" value="Genomic_DNA"/>
</dbReference>
<evidence type="ECO:0000259" key="1">
    <source>
        <dbReference type="PROSITE" id="PS50835"/>
    </source>
</evidence>
<keyword evidence="3" id="KW-1185">Reference proteome</keyword>
<protein>
    <recommendedName>
        <fullName evidence="1">Ig-like domain-containing protein</fullName>
    </recommendedName>
</protein>
<name>A0ABV1AIA1_9TELE</name>
<proteinExistence type="predicted"/>
<feature type="domain" description="Ig-like" evidence="1">
    <location>
        <begin position="9"/>
        <end position="81"/>
    </location>
</feature>
<dbReference type="Proteomes" id="UP001469553">
    <property type="component" value="Unassembled WGS sequence"/>
</dbReference>
<dbReference type="Pfam" id="PF07686">
    <property type="entry name" value="V-set"/>
    <property type="match status" value="1"/>
</dbReference>
<organism evidence="2 3">
    <name type="scientific">Ameca splendens</name>
    <dbReference type="NCBI Taxonomy" id="208324"/>
    <lineage>
        <taxon>Eukaryota</taxon>
        <taxon>Metazoa</taxon>
        <taxon>Chordata</taxon>
        <taxon>Craniata</taxon>
        <taxon>Vertebrata</taxon>
        <taxon>Euteleostomi</taxon>
        <taxon>Actinopterygii</taxon>
        <taxon>Neopterygii</taxon>
        <taxon>Teleostei</taxon>
        <taxon>Neoteleostei</taxon>
        <taxon>Acanthomorphata</taxon>
        <taxon>Ovalentaria</taxon>
        <taxon>Atherinomorphae</taxon>
        <taxon>Cyprinodontiformes</taxon>
        <taxon>Goodeidae</taxon>
        <taxon>Ameca</taxon>
    </lineage>
</organism>
<dbReference type="InterPro" id="IPR013783">
    <property type="entry name" value="Ig-like_fold"/>
</dbReference>
<reference evidence="2 3" key="1">
    <citation type="submission" date="2021-06" db="EMBL/GenBank/DDBJ databases">
        <authorList>
            <person name="Palmer J.M."/>
        </authorList>
    </citation>
    <scope>NUCLEOTIDE SEQUENCE [LARGE SCALE GENOMIC DNA]</scope>
    <source>
        <strain evidence="2 3">AS_MEX2019</strain>
        <tissue evidence="2">Muscle</tissue>
    </source>
</reference>
<dbReference type="PANTHER" id="PTHR11422:SF5">
    <property type="entry name" value="DIVERSE IMMUNOGLOBULIN DOMAIN-CONTAINING PROTEIN 1.1 ISOFORM X1-RELATED"/>
    <property type="match status" value="1"/>
</dbReference>
<dbReference type="InterPro" id="IPR007110">
    <property type="entry name" value="Ig-like_dom"/>
</dbReference>
<evidence type="ECO:0000313" key="2">
    <source>
        <dbReference type="EMBL" id="MEQ2317133.1"/>
    </source>
</evidence>
<comment type="caution">
    <text evidence="2">The sequence shown here is derived from an EMBL/GenBank/DDBJ whole genome shotgun (WGS) entry which is preliminary data.</text>
</comment>